<sequence length="35" mass="3977">MIAERLLDTPNGQYVLTVTLRLRKSADNARGFVEK</sequence>
<evidence type="ECO:0000313" key="2">
    <source>
        <dbReference type="Proteomes" id="UP000271683"/>
    </source>
</evidence>
<dbReference type="EMBL" id="RJKL01000001">
    <property type="protein sequence ID" value="ROP32374.1"/>
    <property type="molecule type" value="Genomic_DNA"/>
</dbReference>
<dbReference type="Proteomes" id="UP000271683">
    <property type="component" value="Unassembled WGS sequence"/>
</dbReference>
<reference evidence="1 2" key="1">
    <citation type="submission" date="2018-11" db="EMBL/GenBank/DDBJ databases">
        <title>Sequencing the genomes of 1000 actinobacteria strains.</title>
        <authorList>
            <person name="Klenk H.-P."/>
        </authorList>
    </citation>
    <scope>NUCLEOTIDE SEQUENCE [LARGE SCALE GENOMIC DNA]</scope>
    <source>
        <strain evidence="1 2">DSM 43634</strain>
    </source>
</reference>
<evidence type="ECO:0000313" key="1">
    <source>
        <dbReference type="EMBL" id="ROP32374.1"/>
    </source>
</evidence>
<proteinExistence type="predicted"/>
<comment type="caution">
    <text evidence="1">The sequence shown here is derived from an EMBL/GenBank/DDBJ whole genome shotgun (WGS) entry which is preliminary data.</text>
</comment>
<dbReference type="AlphaFoldDB" id="A0A3N1GQ61"/>
<protein>
    <submittedName>
        <fullName evidence="1">Uncharacterized protein</fullName>
    </submittedName>
</protein>
<name>A0A3N1GQ61_9ACTN</name>
<gene>
    <name evidence="1" type="ORF">EDD30_5312</name>
</gene>
<organism evidence="1 2">
    <name type="scientific">Couchioplanes caeruleus</name>
    <dbReference type="NCBI Taxonomy" id="56438"/>
    <lineage>
        <taxon>Bacteria</taxon>
        <taxon>Bacillati</taxon>
        <taxon>Actinomycetota</taxon>
        <taxon>Actinomycetes</taxon>
        <taxon>Micromonosporales</taxon>
        <taxon>Micromonosporaceae</taxon>
        <taxon>Couchioplanes</taxon>
    </lineage>
</organism>
<accession>A0A3N1GQ61</accession>